<accession>A0A9R1X2Z6</accession>
<sequence length="202" mass="23545">MTWSLEPSGTYTVASLWRFIDETILPKTPVGAWQWNNLVPGKVNILAWCVCYRRLPTRVNLKNIGIRSLTSCPLCNIVEESESHLLTKCQFSQEVWRSVQKWWYMLPLLFGSLNEMLQCRNLAPGSDNLHQIQEAVVLIYIWVIWKFRNDRIHSNTIKSFKTLANEVQVHWFLMGEFGILGDVPNYSRRAFGVSLFHRVDIC</sequence>
<comment type="caution">
    <text evidence="2">The sequence shown here is derived from an EMBL/GenBank/DDBJ whole genome shotgun (WGS) entry which is preliminary data.</text>
</comment>
<name>A0A9R1X2Z6_LACSA</name>
<evidence type="ECO:0000313" key="2">
    <source>
        <dbReference type="EMBL" id="KAJ0194267.1"/>
    </source>
</evidence>
<organism evidence="2 3">
    <name type="scientific">Lactuca sativa</name>
    <name type="common">Garden lettuce</name>
    <dbReference type="NCBI Taxonomy" id="4236"/>
    <lineage>
        <taxon>Eukaryota</taxon>
        <taxon>Viridiplantae</taxon>
        <taxon>Streptophyta</taxon>
        <taxon>Embryophyta</taxon>
        <taxon>Tracheophyta</taxon>
        <taxon>Spermatophyta</taxon>
        <taxon>Magnoliopsida</taxon>
        <taxon>eudicotyledons</taxon>
        <taxon>Gunneridae</taxon>
        <taxon>Pentapetalae</taxon>
        <taxon>asterids</taxon>
        <taxon>campanulids</taxon>
        <taxon>Asterales</taxon>
        <taxon>Asteraceae</taxon>
        <taxon>Cichorioideae</taxon>
        <taxon>Cichorieae</taxon>
        <taxon>Lactucinae</taxon>
        <taxon>Lactuca</taxon>
    </lineage>
</organism>
<evidence type="ECO:0000259" key="1">
    <source>
        <dbReference type="Pfam" id="PF13966"/>
    </source>
</evidence>
<feature type="domain" description="Reverse transcriptase zinc-binding" evidence="1">
    <location>
        <begin position="11"/>
        <end position="96"/>
    </location>
</feature>
<dbReference type="PANTHER" id="PTHR33116:SF79">
    <property type="entry name" value="REVERSE TRANSCRIPTASE DOMAIN, ZINC FINGER, CCHC-TYPE-RELATED"/>
    <property type="match status" value="1"/>
</dbReference>
<reference evidence="2 3" key="1">
    <citation type="journal article" date="2017" name="Nat. Commun.">
        <title>Genome assembly with in vitro proximity ligation data and whole-genome triplication in lettuce.</title>
        <authorList>
            <person name="Reyes-Chin-Wo S."/>
            <person name="Wang Z."/>
            <person name="Yang X."/>
            <person name="Kozik A."/>
            <person name="Arikit S."/>
            <person name="Song C."/>
            <person name="Xia L."/>
            <person name="Froenicke L."/>
            <person name="Lavelle D.O."/>
            <person name="Truco M.J."/>
            <person name="Xia R."/>
            <person name="Zhu S."/>
            <person name="Xu C."/>
            <person name="Xu H."/>
            <person name="Xu X."/>
            <person name="Cox K."/>
            <person name="Korf I."/>
            <person name="Meyers B.C."/>
            <person name="Michelmore R.W."/>
        </authorList>
    </citation>
    <scope>NUCLEOTIDE SEQUENCE [LARGE SCALE GENOMIC DNA]</scope>
    <source>
        <strain evidence="3">cv. Salinas</strain>
        <tissue evidence="2">Seedlings</tissue>
    </source>
</reference>
<dbReference type="Pfam" id="PF13966">
    <property type="entry name" value="zf-RVT"/>
    <property type="match status" value="1"/>
</dbReference>
<dbReference type="EMBL" id="NBSK02000008">
    <property type="protein sequence ID" value="KAJ0194267.1"/>
    <property type="molecule type" value="Genomic_DNA"/>
</dbReference>
<proteinExistence type="predicted"/>
<keyword evidence="3" id="KW-1185">Reference proteome</keyword>
<dbReference type="InterPro" id="IPR026960">
    <property type="entry name" value="RVT-Znf"/>
</dbReference>
<evidence type="ECO:0000313" key="3">
    <source>
        <dbReference type="Proteomes" id="UP000235145"/>
    </source>
</evidence>
<protein>
    <recommendedName>
        <fullName evidence="1">Reverse transcriptase zinc-binding domain-containing protein</fullName>
    </recommendedName>
</protein>
<gene>
    <name evidence="2" type="ORF">LSAT_V11C800440220</name>
</gene>
<dbReference type="Proteomes" id="UP000235145">
    <property type="component" value="Unassembled WGS sequence"/>
</dbReference>
<dbReference type="AlphaFoldDB" id="A0A9R1X2Z6"/>
<dbReference type="PANTHER" id="PTHR33116">
    <property type="entry name" value="REVERSE TRANSCRIPTASE ZINC-BINDING DOMAIN-CONTAINING PROTEIN-RELATED-RELATED"/>
    <property type="match status" value="1"/>
</dbReference>